<keyword evidence="8" id="KW-0786">Thiamine pyrophosphate</keyword>
<keyword evidence="7" id="KW-0560">Oxidoreductase</keyword>
<dbReference type="PANTHER" id="PTHR23152">
    <property type="entry name" value="2-OXOGLUTARATE DEHYDROGENASE"/>
    <property type="match status" value="1"/>
</dbReference>
<dbReference type="Pfam" id="PF16078">
    <property type="entry name" value="2-oxogl_dehyd_N"/>
    <property type="match status" value="1"/>
</dbReference>
<protein>
    <recommendedName>
        <fullName evidence="6">2-oxoglutarate dehydrogenase E1 component</fullName>
        <ecNumber evidence="5">1.2.4.2</ecNumber>
    </recommendedName>
    <alternativeName>
        <fullName evidence="10">Alpha-ketoglutarate dehydrogenase</fullName>
    </alternativeName>
</protein>
<name>A0ABU5NCI6_9RICK</name>
<dbReference type="InterPro" id="IPR032106">
    <property type="entry name" value="2-oxogl_dehyd_N"/>
</dbReference>
<dbReference type="PANTHER" id="PTHR23152:SF4">
    <property type="entry name" value="2-OXOADIPATE DEHYDROGENASE COMPLEX COMPONENT E1"/>
    <property type="match status" value="1"/>
</dbReference>
<keyword evidence="9" id="KW-0324">Glycolysis</keyword>
<evidence type="ECO:0000256" key="6">
    <source>
        <dbReference type="ARBA" id="ARBA00013321"/>
    </source>
</evidence>
<dbReference type="Gene3D" id="3.40.50.11610">
    <property type="entry name" value="Multifunctional 2-oxoglutarate metabolism enzyme, C-terminal domain"/>
    <property type="match status" value="1"/>
</dbReference>
<comment type="similarity">
    <text evidence="3">Belongs to the alpha-ketoglutarate dehydrogenase family.</text>
</comment>
<evidence type="ECO:0000256" key="7">
    <source>
        <dbReference type="ARBA" id="ARBA00023002"/>
    </source>
</evidence>
<gene>
    <name evidence="12" type="ORF">Megvenef_00853</name>
</gene>
<dbReference type="InterPro" id="IPR011603">
    <property type="entry name" value="2oxoglutarate_DH_E1"/>
</dbReference>
<evidence type="ECO:0000313" key="12">
    <source>
        <dbReference type="EMBL" id="MEA0970884.1"/>
    </source>
</evidence>
<evidence type="ECO:0000256" key="8">
    <source>
        <dbReference type="ARBA" id="ARBA00023052"/>
    </source>
</evidence>
<dbReference type="NCBIfam" id="NF006914">
    <property type="entry name" value="PRK09404.1"/>
    <property type="match status" value="1"/>
</dbReference>
<feature type="domain" description="Transketolase-like pyrimidine-binding" evidence="11">
    <location>
        <begin position="588"/>
        <end position="781"/>
    </location>
</feature>
<evidence type="ECO:0000256" key="5">
    <source>
        <dbReference type="ARBA" id="ARBA00012280"/>
    </source>
</evidence>
<evidence type="ECO:0000256" key="2">
    <source>
        <dbReference type="ARBA" id="ARBA00003906"/>
    </source>
</evidence>
<dbReference type="Gene3D" id="1.10.287.1150">
    <property type="entry name" value="TPP helical domain"/>
    <property type="match status" value="1"/>
</dbReference>
<dbReference type="EC" id="1.2.4.2" evidence="5"/>
<organism evidence="12 13">
    <name type="scientific">Candidatus Megaera venefica</name>
    <dbReference type="NCBI Taxonomy" id="2055910"/>
    <lineage>
        <taxon>Bacteria</taxon>
        <taxon>Pseudomonadati</taxon>
        <taxon>Pseudomonadota</taxon>
        <taxon>Alphaproteobacteria</taxon>
        <taxon>Rickettsiales</taxon>
        <taxon>Rickettsiaceae</taxon>
        <taxon>Candidatus Megaera</taxon>
    </lineage>
</organism>
<dbReference type="Proteomes" id="UP001291687">
    <property type="component" value="Unassembled WGS sequence"/>
</dbReference>
<evidence type="ECO:0000313" key="13">
    <source>
        <dbReference type="Proteomes" id="UP001291687"/>
    </source>
</evidence>
<comment type="caution">
    <text evidence="12">The sequence shown here is derived from an EMBL/GenBank/DDBJ whole genome shotgun (WGS) entry which is preliminary data.</text>
</comment>
<dbReference type="EMBL" id="JARJFB010000056">
    <property type="protein sequence ID" value="MEA0970884.1"/>
    <property type="molecule type" value="Genomic_DNA"/>
</dbReference>
<dbReference type="Pfam" id="PF00676">
    <property type="entry name" value="E1_dh"/>
    <property type="match status" value="1"/>
</dbReference>
<proteinExistence type="inferred from homology"/>
<dbReference type="InterPro" id="IPR029061">
    <property type="entry name" value="THDP-binding"/>
</dbReference>
<evidence type="ECO:0000256" key="3">
    <source>
        <dbReference type="ARBA" id="ARBA00006936"/>
    </source>
</evidence>
<evidence type="ECO:0000256" key="9">
    <source>
        <dbReference type="ARBA" id="ARBA00023152"/>
    </source>
</evidence>
<evidence type="ECO:0000256" key="4">
    <source>
        <dbReference type="ARBA" id="ARBA00011301"/>
    </source>
</evidence>
<evidence type="ECO:0000259" key="11">
    <source>
        <dbReference type="SMART" id="SM00861"/>
    </source>
</evidence>
<reference evidence="12 13" key="1">
    <citation type="submission" date="2023-03" db="EMBL/GenBank/DDBJ databases">
        <title>Host association and intracellularity evolved multiple times independently in the Rickettsiales.</title>
        <authorList>
            <person name="Castelli M."/>
            <person name="Nardi T."/>
            <person name="Gammuto L."/>
            <person name="Bellinzona G."/>
            <person name="Sabaneyeva E."/>
            <person name="Potekhin A."/>
            <person name="Serra V."/>
            <person name="Petroni G."/>
            <person name="Sassera D."/>
        </authorList>
    </citation>
    <scope>NUCLEOTIDE SEQUENCE [LARGE SCALE GENOMIC DNA]</scope>
    <source>
        <strain evidence="12 13">Sr 2-6</strain>
    </source>
</reference>
<dbReference type="NCBIfam" id="TIGR00239">
    <property type="entry name" value="2oxo_dh_E1"/>
    <property type="match status" value="1"/>
</dbReference>
<evidence type="ECO:0000256" key="1">
    <source>
        <dbReference type="ARBA" id="ARBA00001964"/>
    </source>
</evidence>
<comment type="cofactor">
    <cofactor evidence="1">
        <name>thiamine diphosphate</name>
        <dbReference type="ChEBI" id="CHEBI:58937"/>
    </cofactor>
</comment>
<comment type="function">
    <text evidence="2">E1 component of the 2-oxoglutarate dehydrogenase (OGDH) complex which catalyzes the decarboxylation of 2-oxoglutarate, the first step in the conversion of 2-oxoglutarate to succinyl-CoA and CO(2).</text>
</comment>
<comment type="subunit">
    <text evidence="4">Homodimer. Part of the 2-oxoglutarate dehydrogenase (OGDH) complex composed of E1 (2-oxoglutarate dehydrogenase), E2 (dihydrolipoamide succinyltransferase) and E3 (dihydrolipoamide dehydrogenase); the complex contains multiple copies of the three enzymatic components (E1, E2 and E3).</text>
</comment>
<dbReference type="Pfam" id="PF16870">
    <property type="entry name" value="OxoGdeHyase_C"/>
    <property type="match status" value="1"/>
</dbReference>
<dbReference type="RefSeq" id="WP_322776783.1">
    <property type="nucleotide sequence ID" value="NZ_JARJFB010000056.1"/>
</dbReference>
<dbReference type="PIRSF" id="PIRSF000157">
    <property type="entry name" value="Oxoglu_dh_E1"/>
    <property type="match status" value="1"/>
</dbReference>
<dbReference type="Gene3D" id="3.40.50.12470">
    <property type="match status" value="1"/>
</dbReference>
<dbReference type="NCBIfam" id="NF008907">
    <property type="entry name" value="PRK12270.1"/>
    <property type="match status" value="1"/>
</dbReference>
<sequence length="937" mass="105709">MSKDFERTSFLFGANSVFIEELYQQYLNDPSSVDQSWVEFFSQQSDIASFKSTSKVIIKDLPKQETARADSKTLSEVENKLRAKFMITAYREHGHYLANLDPLGLEIKKTHAELKLNIEDFGFSENNLSQNVDVTNELSDIKNCSVAELKEILERTYSSNLAAEFSHVENSEERKWLYDQLERANTHRMFSADEKKKFLKDLVEVEGFEQYLHTKFPGAKRFSIEGGDASIVCLDTVIEESAISGAEEAVLGLAHRGRLSTLTKVMQKPYRAVLSEFSGSSAFPDDLDIAGDVKYHMGYSSDRVIKTGQTIHLSLTPNPSHLEAVNPVVAGKVRAKQDCKGRDRKKVVGILVHGDTAFCGQGVVAESLVMSGLKPYDVGGIFHLVINNQVGFTANAEDARPGRYCTEVAKMVGAPIIHVNGDDIESVVLATKIACNYRNKFSKDIVVDIVCYRKYGHNEGDEPMYTQAVMYNVIKNKKTPASLYADQLVIQSVIDTGYYQKLKQEFKEFLDEEFSQIKNYKPRAQWLEGKWTGFERNNKNSLITGVATLELKKLVKILCTTPKSFPINNKLEKLFASRLETVNNNQPIDWATAEQLAFATLLQKNIPIRITGQDAGRGTFSHRHSVLHSQVDKSIYEPLNNISKDQAFFEVADSNLSEYGVLGFEYGYSLVNPNHLVIWEAQFGDFCNGAQIMFDQFISSAETKWLRMSGLVCLLPNAMEGQGPEHSSARIERFLQLCAEDNMQIVYPTTPASIFHLLRRQVLRTFRKPLIVMSPKSLLRHKLAVSSLSELDANTSFVPVIDEIDTDVKASDVKKVIFCAGKVYYDLLEERREKKIKDIAIIRLEQLYPFEKDLVATIVSKYAKANSFVWCQEEPKNMGSWNFIRPHMDSVLHEAGIKKPIDFVGRPEAASPAVGYLYAHNKQQEILVNEALRINPL</sequence>
<accession>A0ABU5NCI6</accession>
<dbReference type="SUPFAM" id="SSF52518">
    <property type="entry name" value="Thiamin diphosphate-binding fold (THDP-binding)"/>
    <property type="match status" value="2"/>
</dbReference>
<dbReference type="Gene3D" id="3.40.50.970">
    <property type="match status" value="1"/>
</dbReference>
<evidence type="ECO:0000256" key="10">
    <source>
        <dbReference type="ARBA" id="ARBA00030680"/>
    </source>
</evidence>
<dbReference type="Pfam" id="PF02779">
    <property type="entry name" value="Transket_pyr"/>
    <property type="match status" value="1"/>
</dbReference>
<dbReference type="InterPro" id="IPR001017">
    <property type="entry name" value="DH_E1"/>
</dbReference>
<dbReference type="InterPro" id="IPR005475">
    <property type="entry name" value="Transketolase-like_Pyr-bd"/>
</dbReference>
<dbReference type="CDD" id="cd02016">
    <property type="entry name" value="TPP_E1_OGDC_like"/>
    <property type="match status" value="1"/>
</dbReference>
<dbReference type="InterPro" id="IPR042179">
    <property type="entry name" value="KGD_C_sf"/>
</dbReference>
<dbReference type="InterPro" id="IPR031717">
    <property type="entry name" value="ODO-1/KGD_C"/>
</dbReference>
<keyword evidence="13" id="KW-1185">Reference proteome</keyword>
<dbReference type="SMART" id="SM00861">
    <property type="entry name" value="Transket_pyr"/>
    <property type="match status" value="1"/>
</dbReference>